<dbReference type="RefSeq" id="WP_020933566.1">
    <property type="nucleotide sequence ID" value="NC_021915.1"/>
</dbReference>
<evidence type="ECO:0000259" key="1">
    <source>
        <dbReference type="Pfam" id="PF09983"/>
    </source>
</evidence>
<evidence type="ECO:0008006" key="5">
    <source>
        <dbReference type="Google" id="ProtNLM"/>
    </source>
</evidence>
<dbReference type="KEGG" id="cmd:B841_00740"/>
<accession>S5TFD6</accession>
<dbReference type="InterPro" id="IPR014544">
    <property type="entry name" value="UCP028408"/>
</dbReference>
<evidence type="ECO:0000313" key="3">
    <source>
        <dbReference type="EMBL" id="AGS33631.1"/>
    </source>
</evidence>
<sequence>MKTPDDVKSRARTNYDRNVRAWLGGDFTPLTVSLSPPTIRQAEADNGEAVGEWLREWAHWNGPGEVERVTKRLGYLGTYDVPTRIVLHSPEEIARAAGRHADWRLASTRLTQLTAALGEDVRAPLLTQLFRWRAWDEVTAERFIAVVRWLRTHDVSQYYIRQIPVIGVDTKWIEQHRPVVEAVVGQLPFRTKPPLVELLSLDPEVKIRNARRLCLEIDDAAGANPAFEQVLIVENHTTFLALPEIPGAFAVWGEGYRADELVAALPWLAQRRVFYWGDLDSHGFRILDRIRGPLPGVRSVLMDSETARLHLELAVEEPTATAFAPARLTDDEDRALELLRERSGTGCLRIEQERIVFDHVVEQLTATMQ</sequence>
<organism evidence="3 4">
    <name type="scientific">Corynebacterium maris DSM 45190</name>
    <dbReference type="NCBI Taxonomy" id="1224163"/>
    <lineage>
        <taxon>Bacteria</taxon>
        <taxon>Bacillati</taxon>
        <taxon>Actinomycetota</taxon>
        <taxon>Actinomycetes</taxon>
        <taxon>Mycobacteriales</taxon>
        <taxon>Corynebacteriaceae</taxon>
        <taxon>Corynebacterium</taxon>
    </lineage>
</organism>
<dbReference type="OrthoDB" id="322908at2"/>
<dbReference type="Pfam" id="PF09983">
    <property type="entry name" value="JetD_C"/>
    <property type="match status" value="1"/>
</dbReference>
<dbReference type="AlphaFoldDB" id="S5TFD6"/>
<feature type="domain" description="DUF3322" evidence="2">
    <location>
        <begin position="4"/>
        <end position="184"/>
    </location>
</feature>
<dbReference type="HOGENOM" id="CLU_054007_1_0_11"/>
<gene>
    <name evidence="3" type="ORF">B841_00740</name>
</gene>
<dbReference type="PATRIC" id="fig|1224163.3.peg.147"/>
<feature type="domain" description="Wadjet protein JetD C-terminal" evidence="1">
    <location>
        <begin position="190"/>
        <end position="364"/>
    </location>
</feature>
<dbReference type="InterPro" id="IPR024534">
    <property type="entry name" value="JetD_C"/>
</dbReference>
<evidence type="ECO:0000259" key="2">
    <source>
        <dbReference type="Pfam" id="PF11795"/>
    </source>
</evidence>
<dbReference type="PIRSF" id="PIRSF028408">
    <property type="entry name" value="UCP028408"/>
    <property type="match status" value="1"/>
</dbReference>
<keyword evidence="4" id="KW-1185">Reference proteome</keyword>
<dbReference type="EMBL" id="CP003924">
    <property type="protein sequence ID" value="AGS33631.1"/>
    <property type="molecule type" value="Genomic_DNA"/>
</dbReference>
<proteinExistence type="predicted"/>
<evidence type="ECO:0000313" key="4">
    <source>
        <dbReference type="Proteomes" id="UP000015388"/>
    </source>
</evidence>
<dbReference type="STRING" id="1224163.B841_00740"/>
<name>S5TFD6_9CORY</name>
<reference evidence="3 4" key="1">
    <citation type="submission" date="2012-11" db="EMBL/GenBank/DDBJ databases">
        <title>The complete genome sequence of Corynebacterium maris Coryn-1 (=DSM 45190).</title>
        <authorList>
            <person name="Schaffert L."/>
            <person name="Albersmeier A."/>
            <person name="Kalinowski J."/>
            <person name="Ruckert C."/>
        </authorList>
    </citation>
    <scope>NUCLEOTIDE SEQUENCE [LARGE SCALE GENOMIC DNA]</scope>
    <source>
        <strain evidence="4">Coryn-1</strain>
    </source>
</reference>
<dbReference type="InterPro" id="IPR024537">
    <property type="entry name" value="DUF3322"/>
</dbReference>
<protein>
    <recommendedName>
        <fullName evidence="5">Wadjet protein JetD C-terminal domain-containing protein</fullName>
    </recommendedName>
</protein>
<dbReference type="Proteomes" id="UP000015388">
    <property type="component" value="Chromosome"/>
</dbReference>
<dbReference type="eggNOG" id="COG4924">
    <property type="taxonomic scope" value="Bacteria"/>
</dbReference>
<dbReference type="Pfam" id="PF11795">
    <property type="entry name" value="DUF3322"/>
    <property type="match status" value="1"/>
</dbReference>